<evidence type="ECO:0000313" key="3">
    <source>
        <dbReference type="Proteomes" id="UP000193804"/>
    </source>
</evidence>
<reference evidence="3" key="1">
    <citation type="submission" date="2017-04" db="EMBL/GenBank/DDBJ databases">
        <authorList>
            <person name="Varghese N."/>
            <person name="Submissions S."/>
        </authorList>
    </citation>
    <scope>NUCLEOTIDE SEQUENCE [LARGE SCALE GENOMIC DNA]</scope>
    <source>
        <strain evidence="3">DSM 4125</strain>
    </source>
</reference>
<dbReference type="SUPFAM" id="SSF56601">
    <property type="entry name" value="beta-lactamase/transpeptidase-like"/>
    <property type="match status" value="1"/>
</dbReference>
<organism evidence="2 3">
    <name type="scientific">Marivirga sericea</name>
    <dbReference type="NCBI Taxonomy" id="1028"/>
    <lineage>
        <taxon>Bacteria</taxon>
        <taxon>Pseudomonadati</taxon>
        <taxon>Bacteroidota</taxon>
        <taxon>Cytophagia</taxon>
        <taxon>Cytophagales</taxon>
        <taxon>Marivirgaceae</taxon>
        <taxon>Marivirga</taxon>
    </lineage>
</organism>
<accession>A0A1X7JLL2</accession>
<protein>
    <submittedName>
        <fullName evidence="2">CubicO group peptidase, beta-lactamase class C family</fullName>
    </submittedName>
</protein>
<dbReference type="EMBL" id="FXAW01000003">
    <property type="protein sequence ID" value="SMG29069.1"/>
    <property type="molecule type" value="Genomic_DNA"/>
</dbReference>
<proteinExistence type="predicted"/>
<dbReference type="InterPro" id="IPR012338">
    <property type="entry name" value="Beta-lactam/transpept-like"/>
</dbReference>
<dbReference type="PANTHER" id="PTHR46825:SF9">
    <property type="entry name" value="BETA-LACTAMASE-RELATED DOMAIN-CONTAINING PROTEIN"/>
    <property type="match status" value="1"/>
</dbReference>
<evidence type="ECO:0000259" key="1">
    <source>
        <dbReference type="Pfam" id="PF00144"/>
    </source>
</evidence>
<dbReference type="Gene3D" id="3.40.710.10">
    <property type="entry name" value="DD-peptidase/beta-lactamase superfamily"/>
    <property type="match status" value="1"/>
</dbReference>
<dbReference type="OrthoDB" id="9793489at2"/>
<dbReference type="Pfam" id="PF00144">
    <property type="entry name" value="Beta-lactamase"/>
    <property type="match status" value="1"/>
</dbReference>
<dbReference type="Proteomes" id="UP000193804">
    <property type="component" value="Unassembled WGS sequence"/>
</dbReference>
<sequence length="421" mass="48381">MRLKRTINKLQESVSEYYQIRIDPLIKLNIGKIIIKYLKSSLNSNKTIMKIELLLFLSIAVFASCKDSSKKELNTPMNKIHIAMDKNVDSLLLDSKINAVSIGVYKDGEKYIAHYGELDKGKNNKPTDKTIYEIASVSKTFTGVLVANAVLEGKLALDDDIREYLKEDFKNFEYNGEPIRVKHLLTHTSRMSKFLPESINELFNDFNEDLPFKVYEIQKDYGKKEFFRDLHSIELDTIPGERYTYSNVDTELMAEILENVYKKSFDTLLKEYFQTNANMQNTYINLPKDKEQYLANGYGMTGKLVPHEVVIYGADGGVKTTMPDLVNYMQLHLDSNNNVISESHRNLLENGNREIGYYFPIRNNEEYGTYYSMHGGGFGSQNWFFLLPKYNLGISVITNQSDLDTADKLLKVVKGLIKDLK</sequence>
<dbReference type="STRING" id="1028.SAMN05661096_01786"/>
<dbReference type="PANTHER" id="PTHR46825">
    <property type="entry name" value="D-ALANYL-D-ALANINE-CARBOXYPEPTIDASE/ENDOPEPTIDASE AMPH"/>
    <property type="match status" value="1"/>
</dbReference>
<evidence type="ECO:0000313" key="2">
    <source>
        <dbReference type="EMBL" id="SMG29069.1"/>
    </source>
</evidence>
<name>A0A1X7JLL2_9BACT</name>
<keyword evidence="3" id="KW-1185">Reference proteome</keyword>
<gene>
    <name evidence="2" type="ORF">SAMN05661096_01786</name>
</gene>
<feature type="domain" description="Beta-lactamase-related" evidence="1">
    <location>
        <begin position="85"/>
        <end position="404"/>
    </location>
</feature>
<dbReference type="InterPro" id="IPR050491">
    <property type="entry name" value="AmpC-like"/>
</dbReference>
<dbReference type="InterPro" id="IPR001466">
    <property type="entry name" value="Beta-lactam-related"/>
</dbReference>
<dbReference type="AlphaFoldDB" id="A0A1X7JLL2"/>